<dbReference type="EMBL" id="DVFU01000058">
    <property type="protein sequence ID" value="HIQ64654.1"/>
    <property type="molecule type" value="Genomic_DNA"/>
</dbReference>
<reference evidence="1" key="1">
    <citation type="submission" date="2020-10" db="EMBL/GenBank/DDBJ databases">
        <authorList>
            <person name="Gilroy R."/>
        </authorList>
    </citation>
    <scope>NUCLEOTIDE SEQUENCE</scope>
    <source>
        <strain evidence="1">CHK165-10780</strain>
    </source>
</reference>
<comment type="caution">
    <text evidence="1">The sequence shown here is derived from an EMBL/GenBank/DDBJ whole genome shotgun (WGS) entry which is preliminary data.</text>
</comment>
<dbReference type="Proteomes" id="UP000886725">
    <property type="component" value="Unassembled WGS sequence"/>
</dbReference>
<gene>
    <name evidence="1" type="ORF">IAC85_02835</name>
</gene>
<accession>A0A9D1CLC9</accession>
<dbReference type="AlphaFoldDB" id="A0A9D1CLC9"/>
<evidence type="ECO:0000313" key="1">
    <source>
        <dbReference type="EMBL" id="HIQ64654.1"/>
    </source>
</evidence>
<sequence length="280" mass="33230">MVLNFMTNDFIIIWNLLFGASISSESQDFKTTVWKKYRKQYESLQNDQRMMIRNIKNFIPDDDTIYNLALESKMYEKIKKDADKHRIFLMQVWDKNKKAIAKNLLEITRMPFDTEYQILVVPPKMNVVYYDYANEENIIVWGRESDMQSGLGAILSIVYSTVRYKIGNYKPEYKDILKAVLELAINNELYTRITGKSNYTAGMGDPTLKFLKKQIYPYWLMYLGATEDTLTKYMMRDKIAFDIEEYKIEEELSKIDLIGFIDFCIRNQKQILRIDDLEII</sequence>
<proteinExistence type="predicted"/>
<organism evidence="1 2">
    <name type="scientific">Candidatus Faecenecus gallistercoris</name>
    <dbReference type="NCBI Taxonomy" id="2840793"/>
    <lineage>
        <taxon>Bacteria</taxon>
        <taxon>Bacillati</taxon>
        <taxon>Bacillota</taxon>
        <taxon>Bacillota incertae sedis</taxon>
        <taxon>Candidatus Faecenecus</taxon>
    </lineage>
</organism>
<name>A0A9D1CLC9_9FIRM</name>
<evidence type="ECO:0000313" key="2">
    <source>
        <dbReference type="Proteomes" id="UP000886725"/>
    </source>
</evidence>
<protein>
    <submittedName>
        <fullName evidence="1">Uncharacterized protein</fullName>
    </submittedName>
</protein>
<reference evidence="1" key="2">
    <citation type="journal article" date="2021" name="PeerJ">
        <title>Extensive microbial diversity within the chicken gut microbiome revealed by metagenomics and culture.</title>
        <authorList>
            <person name="Gilroy R."/>
            <person name="Ravi A."/>
            <person name="Getino M."/>
            <person name="Pursley I."/>
            <person name="Horton D.L."/>
            <person name="Alikhan N.F."/>
            <person name="Baker D."/>
            <person name="Gharbi K."/>
            <person name="Hall N."/>
            <person name="Watson M."/>
            <person name="Adriaenssens E.M."/>
            <person name="Foster-Nyarko E."/>
            <person name="Jarju S."/>
            <person name="Secka A."/>
            <person name="Antonio M."/>
            <person name="Oren A."/>
            <person name="Chaudhuri R.R."/>
            <person name="La Ragione R."/>
            <person name="Hildebrand F."/>
            <person name="Pallen M.J."/>
        </authorList>
    </citation>
    <scope>NUCLEOTIDE SEQUENCE</scope>
    <source>
        <strain evidence="1">CHK165-10780</strain>
    </source>
</reference>